<evidence type="ECO:0000313" key="6">
    <source>
        <dbReference type="EMBL" id="CAB1127678.1"/>
    </source>
</evidence>
<reference evidence="6 7" key="1">
    <citation type="submission" date="2020-02" db="EMBL/GenBank/DDBJ databases">
        <authorList>
            <person name="Hogendoorn C."/>
        </authorList>
    </citation>
    <scope>NUCLEOTIDE SEQUENCE [LARGE SCALE GENOMIC DNA]</scope>
    <source>
        <strain evidence="6">R501</strain>
    </source>
</reference>
<evidence type="ECO:0000256" key="2">
    <source>
        <dbReference type="ARBA" id="ARBA00023125"/>
    </source>
</evidence>
<dbReference type="SUPFAM" id="SSF46785">
    <property type="entry name" value="Winged helix' DNA-binding domain"/>
    <property type="match status" value="1"/>
</dbReference>
<evidence type="ECO:0000259" key="5">
    <source>
        <dbReference type="PROSITE" id="PS50987"/>
    </source>
</evidence>
<name>A0A6F8ZCS9_9FIRM</name>
<dbReference type="KEGG" id="hfv:R50_0172"/>
<gene>
    <name evidence="6" type="ORF">R50_0172</name>
</gene>
<dbReference type="GO" id="GO:0004792">
    <property type="term" value="F:thiosulfate-cyanide sulfurtransferase activity"/>
    <property type="evidence" value="ECO:0007669"/>
    <property type="project" value="InterPro"/>
</dbReference>
<dbReference type="InterPro" id="IPR036390">
    <property type="entry name" value="WH_DNA-bd_sf"/>
</dbReference>
<feature type="domain" description="Rhodanese" evidence="4">
    <location>
        <begin position="131"/>
        <end position="220"/>
    </location>
</feature>
<dbReference type="AlphaFoldDB" id="A0A6F8ZCS9"/>
<dbReference type="SUPFAM" id="SSF52821">
    <property type="entry name" value="Rhodanese/Cell cycle control phosphatase"/>
    <property type="match status" value="1"/>
</dbReference>
<dbReference type="InterPro" id="IPR051011">
    <property type="entry name" value="Metal_resp_trans_reg"/>
</dbReference>
<evidence type="ECO:0000256" key="1">
    <source>
        <dbReference type="ARBA" id="ARBA00023015"/>
    </source>
</evidence>
<proteinExistence type="predicted"/>
<keyword evidence="1" id="KW-0805">Transcription regulation</keyword>
<sequence>MLEDRPFKSAVYEQWARLGQALAHPRRVELLDLLCQGPMTVETLARRAELSVGSTSQHLARLRAARLVETERAGTHVRYRLAEPGMLNLLLSLRDLARRRYAEVDAAVAAFLDGRPVGEPVDPAGLEARLAAGDAILIDVRPADEYAAGHLPGAWSVPLEQLHQAIARLPRDRTVVAYCRGPYCVLAVHAEEALRQAGFRAARLSVGPADFRRTGQPLETAPREEA</sequence>
<dbReference type="GO" id="GO:0003677">
    <property type="term" value="F:DNA binding"/>
    <property type="evidence" value="ECO:0007669"/>
    <property type="project" value="UniProtKB-KW"/>
</dbReference>
<dbReference type="SMART" id="SM00418">
    <property type="entry name" value="HTH_ARSR"/>
    <property type="match status" value="1"/>
</dbReference>
<dbReference type="Proteomes" id="UP000503399">
    <property type="component" value="Chromosome"/>
</dbReference>
<evidence type="ECO:0000256" key="3">
    <source>
        <dbReference type="ARBA" id="ARBA00023163"/>
    </source>
</evidence>
<evidence type="ECO:0008006" key="8">
    <source>
        <dbReference type="Google" id="ProtNLM"/>
    </source>
</evidence>
<dbReference type="CDD" id="cd00090">
    <property type="entry name" value="HTH_ARSR"/>
    <property type="match status" value="1"/>
</dbReference>
<dbReference type="PROSITE" id="PS50206">
    <property type="entry name" value="RHODANESE_3"/>
    <property type="match status" value="1"/>
</dbReference>
<keyword evidence="2" id="KW-0238">DNA-binding</keyword>
<keyword evidence="7" id="KW-1185">Reference proteome</keyword>
<evidence type="ECO:0000313" key="7">
    <source>
        <dbReference type="Proteomes" id="UP000503399"/>
    </source>
</evidence>
<dbReference type="InterPro" id="IPR036873">
    <property type="entry name" value="Rhodanese-like_dom_sf"/>
</dbReference>
<dbReference type="SMART" id="SM00450">
    <property type="entry name" value="RHOD"/>
    <property type="match status" value="1"/>
</dbReference>
<dbReference type="InterPro" id="IPR036388">
    <property type="entry name" value="WH-like_DNA-bd_sf"/>
</dbReference>
<dbReference type="PANTHER" id="PTHR43132">
    <property type="entry name" value="ARSENICAL RESISTANCE OPERON REPRESSOR ARSR-RELATED"/>
    <property type="match status" value="1"/>
</dbReference>
<dbReference type="PROSITE" id="PS00380">
    <property type="entry name" value="RHODANESE_1"/>
    <property type="match status" value="1"/>
</dbReference>
<keyword evidence="3" id="KW-0804">Transcription</keyword>
<dbReference type="NCBIfam" id="NF033788">
    <property type="entry name" value="HTH_metalloreg"/>
    <property type="match status" value="1"/>
</dbReference>
<dbReference type="Gene3D" id="3.40.250.10">
    <property type="entry name" value="Rhodanese-like domain"/>
    <property type="match status" value="1"/>
</dbReference>
<dbReference type="InterPro" id="IPR001845">
    <property type="entry name" value="HTH_ArsR_DNA-bd_dom"/>
</dbReference>
<dbReference type="InterPro" id="IPR001763">
    <property type="entry name" value="Rhodanese-like_dom"/>
</dbReference>
<dbReference type="GO" id="GO:0003700">
    <property type="term" value="F:DNA-binding transcription factor activity"/>
    <property type="evidence" value="ECO:0007669"/>
    <property type="project" value="InterPro"/>
</dbReference>
<dbReference type="PRINTS" id="PR00778">
    <property type="entry name" value="HTHARSR"/>
</dbReference>
<accession>A0A6F8ZCS9</accession>
<dbReference type="InterPro" id="IPR011991">
    <property type="entry name" value="ArsR-like_HTH"/>
</dbReference>
<dbReference type="Pfam" id="PF00581">
    <property type="entry name" value="Rhodanese"/>
    <property type="match status" value="1"/>
</dbReference>
<dbReference type="InterPro" id="IPR001307">
    <property type="entry name" value="Thiosulphate_STrfase_CS"/>
</dbReference>
<dbReference type="Gene3D" id="1.10.10.10">
    <property type="entry name" value="Winged helix-like DNA-binding domain superfamily/Winged helix DNA-binding domain"/>
    <property type="match status" value="1"/>
</dbReference>
<dbReference type="EMBL" id="LR778114">
    <property type="protein sequence ID" value="CAB1127678.1"/>
    <property type="molecule type" value="Genomic_DNA"/>
</dbReference>
<protein>
    <recommendedName>
        <fullName evidence="8">ArsR family transcriptional regulator</fullName>
    </recommendedName>
</protein>
<dbReference type="Pfam" id="PF01022">
    <property type="entry name" value="HTH_5"/>
    <property type="match status" value="1"/>
</dbReference>
<evidence type="ECO:0000259" key="4">
    <source>
        <dbReference type="PROSITE" id="PS50206"/>
    </source>
</evidence>
<dbReference type="CDD" id="cd00158">
    <property type="entry name" value="RHOD"/>
    <property type="match status" value="1"/>
</dbReference>
<dbReference type="PROSITE" id="PS50987">
    <property type="entry name" value="HTH_ARSR_2"/>
    <property type="match status" value="1"/>
</dbReference>
<organism evidence="6 7">
    <name type="scientific">Candidatus Hydrogenisulfobacillus filiaventi</name>
    <dbReference type="NCBI Taxonomy" id="2707344"/>
    <lineage>
        <taxon>Bacteria</taxon>
        <taxon>Bacillati</taxon>
        <taxon>Bacillota</taxon>
        <taxon>Clostridia</taxon>
        <taxon>Eubacteriales</taxon>
        <taxon>Clostridiales Family XVII. Incertae Sedis</taxon>
        <taxon>Candidatus Hydrogenisulfobacillus</taxon>
    </lineage>
</organism>
<dbReference type="PANTHER" id="PTHR43132:SF8">
    <property type="entry name" value="HTH-TYPE TRANSCRIPTIONAL REGULATOR KMTR"/>
    <property type="match status" value="1"/>
</dbReference>
<feature type="domain" description="HTH arsR-type" evidence="5">
    <location>
        <begin position="7"/>
        <end position="101"/>
    </location>
</feature>